<protein>
    <submittedName>
        <fullName evidence="3">NTP transferase domain-containing protein</fullName>
    </submittedName>
</protein>
<organism evidence="3 4">
    <name type="scientific">Nocardioides deserti</name>
    <dbReference type="NCBI Taxonomy" id="1588644"/>
    <lineage>
        <taxon>Bacteria</taxon>
        <taxon>Bacillati</taxon>
        <taxon>Actinomycetota</taxon>
        <taxon>Actinomycetes</taxon>
        <taxon>Propionibacteriales</taxon>
        <taxon>Nocardioidaceae</taxon>
        <taxon>Nocardioides</taxon>
    </lineage>
</organism>
<dbReference type="EMBL" id="JACMYC010000002">
    <property type="protein sequence ID" value="MBC2959408.1"/>
    <property type="molecule type" value="Genomic_DNA"/>
</dbReference>
<evidence type="ECO:0000256" key="1">
    <source>
        <dbReference type="ARBA" id="ARBA00022679"/>
    </source>
</evidence>
<feature type="domain" description="MobA-like NTP transferase" evidence="2">
    <location>
        <begin position="13"/>
        <end position="156"/>
    </location>
</feature>
<dbReference type="Pfam" id="PF12804">
    <property type="entry name" value="NTP_transf_3"/>
    <property type="match status" value="1"/>
</dbReference>
<evidence type="ECO:0000259" key="2">
    <source>
        <dbReference type="Pfam" id="PF12804"/>
    </source>
</evidence>
<evidence type="ECO:0000313" key="3">
    <source>
        <dbReference type="EMBL" id="MBC2959408.1"/>
    </source>
</evidence>
<keyword evidence="4" id="KW-1185">Reference proteome</keyword>
<dbReference type="PANTHER" id="PTHR19136:SF81">
    <property type="entry name" value="MOLYBDENUM COFACTOR GUANYLYLTRANSFERASE"/>
    <property type="match status" value="1"/>
</dbReference>
<dbReference type="InterPro" id="IPR025877">
    <property type="entry name" value="MobA-like_NTP_Trfase"/>
</dbReference>
<proteinExistence type="predicted"/>
<keyword evidence="1 3" id="KW-0808">Transferase</keyword>
<dbReference type="PANTHER" id="PTHR19136">
    <property type="entry name" value="MOLYBDENUM COFACTOR GUANYLYLTRANSFERASE"/>
    <property type="match status" value="1"/>
</dbReference>
<gene>
    <name evidence="3" type="ORF">H7344_03760</name>
</gene>
<dbReference type="InterPro" id="IPR029044">
    <property type="entry name" value="Nucleotide-diphossugar_trans"/>
</dbReference>
<dbReference type="SUPFAM" id="SSF53448">
    <property type="entry name" value="Nucleotide-diphospho-sugar transferases"/>
    <property type="match status" value="1"/>
</dbReference>
<dbReference type="Proteomes" id="UP000604001">
    <property type="component" value="Unassembled WGS sequence"/>
</dbReference>
<evidence type="ECO:0000313" key="4">
    <source>
        <dbReference type="Proteomes" id="UP000604001"/>
    </source>
</evidence>
<dbReference type="Gene3D" id="3.90.550.10">
    <property type="entry name" value="Spore Coat Polysaccharide Biosynthesis Protein SpsA, Chain A"/>
    <property type="match status" value="1"/>
</dbReference>
<reference evidence="3 4" key="1">
    <citation type="submission" date="2020-08" db="EMBL/GenBank/DDBJ databases">
        <title>novel species in genus Nocardioides.</title>
        <authorList>
            <person name="Zhang G."/>
        </authorList>
    </citation>
    <scope>NUCLEOTIDE SEQUENCE [LARGE SCALE GENOMIC DNA]</scope>
    <source>
        <strain evidence="3 4">SC8A-24</strain>
    </source>
</reference>
<sequence>MREDGRVLESFCAVVLAGGRAARLGGVDKASVEVGGRTLLAHALDAVLDAAEVVVVGDPVPTERPVTFVREDPRHGGPVAALLTGRDALLRRTPTLAVLAVDMPHVTPWTIRRLHEAAAGRDGAALHDPDGRRQLAMVLDLARLDAVRPDHEQQHGAALHRLLAPLDLAAVVAEGREHRDLDTWADLRDL</sequence>
<comment type="caution">
    <text evidence="3">The sequence shown here is derived from an EMBL/GenBank/DDBJ whole genome shotgun (WGS) entry which is preliminary data.</text>
</comment>
<dbReference type="GO" id="GO:0016740">
    <property type="term" value="F:transferase activity"/>
    <property type="evidence" value="ECO:0007669"/>
    <property type="project" value="UniProtKB-KW"/>
</dbReference>
<accession>A0ABR6U5L9</accession>
<name>A0ABR6U5L9_9ACTN</name>